<evidence type="ECO:0000313" key="4">
    <source>
        <dbReference type="EMBL" id="CXI88486.1"/>
    </source>
</evidence>
<evidence type="ECO:0000256" key="1">
    <source>
        <dbReference type="ARBA" id="ARBA00022490"/>
    </source>
</evidence>
<dbReference type="GO" id="GO:0000049">
    <property type="term" value="F:tRNA binding"/>
    <property type="evidence" value="ECO:0007669"/>
    <property type="project" value="InterPro"/>
</dbReference>
<feature type="region of interest" description="Disordered" evidence="3">
    <location>
        <begin position="72"/>
        <end position="100"/>
    </location>
</feature>
<dbReference type="EMBL" id="LT608149">
    <property type="protein sequence ID" value="SCL95949.1"/>
    <property type="molecule type" value="Genomic_DNA"/>
</dbReference>
<evidence type="ECO:0000313" key="11">
    <source>
        <dbReference type="Proteomes" id="UP000516480"/>
    </source>
</evidence>
<accession>A0A0Y9Z4K8</accession>
<dbReference type="OMA" id="KEIYIYC"/>
<reference evidence="4 8" key="1">
    <citation type="submission" date="2016-02" db="EMBL/GenBank/DDBJ databases">
        <authorList>
            <consortium name="Pathogen Informatics"/>
        </authorList>
    </citation>
    <scope>NUCLEOTIDE SEQUENCE [LARGE SCALE GENOMIC DNA]</scope>
    <source>
        <strain evidence="4 8">K173</strain>
        <strain evidence="5 11">NK65 ny</strain>
        <strain evidence="6 9">SP11 Antwerpcl1</strain>
        <strain evidence="7 10">SP11 RLL</strain>
    </source>
</reference>
<dbReference type="PANTHER" id="PTHR20882">
    <property type="entry name" value="CYTOPLASMIC TRNA 2-THIOLATION PROTEIN 2"/>
    <property type="match status" value="1"/>
</dbReference>
<dbReference type="GO" id="GO:0002143">
    <property type="term" value="P:tRNA wobble position uridine thiolation"/>
    <property type="evidence" value="ECO:0007669"/>
    <property type="project" value="TreeGrafter"/>
</dbReference>
<evidence type="ECO:0000313" key="7">
    <source>
        <dbReference type="EMBL" id="SCM18119.1"/>
    </source>
</evidence>
<evidence type="ECO:0000313" key="6">
    <source>
        <dbReference type="EMBL" id="SCM16323.1"/>
    </source>
</evidence>
<organism evidence="4 8">
    <name type="scientific">Plasmodium berghei</name>
    <dbReference type="NCBI Taxonomy" id="5821"/>
    <lineage>
        <taxon>Eukaryota</taxon>
        <taxon>Sar</taxon>
        <taxon>Alveolata</taxon>
        <taxon>Apicomplexa</taxon>
        <taxon>Aconoidasida</taxon>
        <taxon>Haemosporida</taxon>
        <taxon>Plasmodiidae</taxon>
        <taxon>Plasmodium</taxon>
        <taxon>Plasmodium (Vinckeia)</taxon>
    </lineage>
</organism>
<dbReference type="AlphaFoldDB" id="A0A0Y9Z4K8"/>
<dbReference type="Proteomes" id="UP000069549">
    <property type="component" value="Chromosome 13"/>
</dbReference>
<evidence type="ECO:0000256" key="2">
    <source>
        <dbReference type="ARBA" id="ARBA00022694"/>
    </source>
</evidence>
<dbReference type="EMBL" id="LT608277">
    <property type="protein sequence ID" value="SCM18119.1"/>
    <property type="molecule type" value="Genomic_DNA"/>
</dbReference>
<dbReference type="Proteomes" id="UP000219860">
    <property type="component" value="Chromosome 13"/>
</dbReference>
<evidence type="ECO:0000313" key="8">
    <source>
        <dbReference type="Proteomes" id="UP000069549"/>
    </source>
</evidence>
<proteinExistence type="predicted"/>
<dbReference type="VEuPathDB" id="PlasmoDB:PBANKA_1304900"/>
<evidence type="ECO:0000256" key="3">
    <source>
        <dbReference type="SAM" id="MobiDB-lite"/>
    </source>
</evidence>
<protein>
    <submittedName>
        <fullName evidence="4">Cytoplasmic tRNA 2-thiolation protein 2, putative</fullName>
    </submittedName>
</protein>
<dbReference type="InterPro" id="IPR019407">
    <property type="entry name" value="CTU2"/>
</dbReference>
<keyword evidence="2" id="KW-0819">tRNA processing</keyword>
<evidence type="ECO:0000313" key="10">
    <source>
        <dbReference type="Proteomes" id="UP000219974"/>
    </source>
</evidence>
<name>A0A0Y9Z4K8_PLABE</name>
<feature type="compositionally biased region" description="Basic and acidic residues" evidence="3">
    <location>
        <begin position="72"/>
        <end position="81"/>
    </location>
</feature>
<dbReference type="Proteomes" id="UP000516480">
    <property type="component" value="Chromosome 13"/>
</dbReference>
<feature type="compositionally biased region" description="Low complexity" evidence="3">
    <location>
        <begin position="82"/>
        <end position="91"/>
    </location>
</feature>
<keyword evidence="1" id="KW-0963">Cytoplasm</keyword>
<dbReference type="PANTHER" id="PTHR20882:SF14">
    <property type="entry name" value="CYTOPLASMIC TRNA 2-THIOLATION PROTEIN 2"/>
    <property type="match status" value="1"/>
</dbReference>
<dbReference type="GO" id="GO:0016783">
    <property type="term" value="F:sulfurtransferase activity"/>
    <property type="evidence" value="ECO:0007669"/>
    <property type="project" value="TreeGrafter"/>
</dbReference>
<dbReference type="OrthoDB" id="25129at2759"/>
<gene>
    <name evidence="4" type="primary">NCS2</name>
    <name evidence="4" type="ORF">PBK173_000365500</name>
    <name evidence="5" type="ORF">PBNK65NY_000353900</name>
    <name evidence="6" type="ORF">PBSP11A_000354500</name>
    <name evidence="7" type="ORF">PBSP11RLL_000354500</name>
</gene>
<dbReference type="EMBL" id="LT608261">
    <property type="protein sequence ID" value="SCM16323.1"/>
    <property type="molecule type" value="Genomic_DNA"/>
</dbReference>
<dbReference type="SUPFAM" id="SSF52402">
    <property type="entry name" value="Adenine nucleotide alpha hydrolases-like"/>
    <property type="match status" value="1"/>
</dbReference>
<evidence type="ECO:0000313" key="9">
    <source>
        <dbReference type="Proteomes" id="UP000219860"/>
    </source>
</evidence>
<evidence type="ECO:0000313" key="5">
    <source>
        <dbReference type="EMBL" id="SCL95949.1"/>
    </source>
</evidence>
<dbReference type="Proteomes" id="UP000219974">
    <property type="component" value="Chromosome 13"/>
</dbReference>
<dbReference type="EMBL" id="LT160033">
    <property type="protein sequence ID" value="CXI88486.1"/>
    <property type="molecule type" value="Genomic_DNA"/>
</dbReference>
<dbReference type="InterPro" id="IPR014729">
    <property type="entry name" value="Rossmann-like_a/b/a_fold"/>
</dbReference>
<dbReference type="Gene3D" id="3.40.50.620">
    <property type="entry name" value="HUPs"/>
    <property type="match status" value="1"/>
</dbReference>
<dbReference type="GO" id="GO:0005829">
    <property type="term" value="C:cytosol"/>
    <property type="evidence" value="ECO:0007669"/>
    <property type="project" value="TreeGrafter"/>
</dbReference>
<sequence length="557" mass="65416">MNTKNMENKSDDNNGEKINLSICYKCKKKNASVSTREKSCKDCFLLLVEYTFKNTLREKCLFKSKPGFCNQKEKGKNEQIKKNNNTNSSRNNNEKKKYEDKTEIMKNKDIVEIFQKTNVSDMLNGGKEYIKNDNTFECQKNKKKTTIAFSGEICSSILLYLFIKYLESAKNKKNDVLLMNEHAIFSEVIFVDIFDDEKYILKLIKIIEEIFELAGKSNNKNAVEKEEGENNSQRDDISPIEHKDKITFNKGVFKKKINKIYFTVLKSNYFIKEKYQGKFLQSYDVVKTEENYYLNYINELIIYNNILKYCKDEKINYVLWGNNANNISNKSFLYTIIGNGINIPLCTSYIDNRYEPIIFIKPLKDLLDKEIYIYSFYKDIKYAYNKIFDGNILYNAINNLLSNLDSKNNTTSIINNTCNHLVNLMDYIRKNQKNVSHDHENDYDKIEKRDDKNINWDSNDVDNNTNENEKENTLNCVETKSPNNIIYENLNNYNKNSLCYICSGNKETPEEKNFINKMNKIQTKYIIRMKCTDNICSTCLSIFSSNESFFNLFDALI</sequence>